<organism evidence="1 2">
    <name type="scientific">Anaerotruncus colihominis</name>
    <dbReference type="NCBI Taxonomy" id="169435"/>
    <lineage>
        <taxon>Bacteria</taxon>
        <taxon>Bacillati</taxon>
        <taxon>Bacillota</taxon>
        <taxon>Clostridia</taxon>
        <taxon>Eubacteriales</taxon>
        <taxon>Oscillospiraceae</taxon>
        <taxon>Anaerotruncus</taxon>
    </lineage>
</organism>
<dbReference type="EMBL" id="QXWK01000004">
    <property type="protein sequence ID" value="NBH60731.1"/>
    <property type="molecule type" value="Genomic_DNA"/>
</dbReference>
<gene>
    <name evidence="1" type="ORF">D0435_03455</name>
</gene>
<dbReference type="Proteomes" id="UP000446866">
    <property type="component" value="Unassembled WGS sequence"/>
</dbReference>
<protein>
    <submittedName>
        <fullName evidence="1">Uncharacterized protein</fullName>
    </submittedName>
</protein>
<accession>A0A845QI10</accession>
<proteinExistence type="predicted"/>
<name>A0A845QI10_9FIRM</name>
<comment type="caution">
    <text evidence="1">The sequence shown here is derived from an EMBL/GenBank/DDBJ whole genome shotgun (WGS) entry which is preliminary data.</text>
</comment>
<dbReference type="AlphaFoldDB" id="A0A845QI10"/>
<sequence>MKKLISIFFVLTVIWGMNIAAFGETDMEKVSEEKIIAEVDLTYCQTLPESFKVQRENGETVHININPDVLNDVDGKMVKEIIEGNHLEDGSAINIDNIGYGGQQEEMEQLSTDSEACSNADKVQQSRISRIFFLCLRNCFLMIWGNSLWI</sequence>
<evidence type="ECO:0000313" key="1">
    <source>
        <dbReference type="EMBL" id="NBH60731.1"/>
    </source>
</evidence>
<evidence type="ECO:0000313" key="2">
    <source>
        <dbReference type="Proteomes" id="UP000446866"/>
    </source>
</evidence>
<dbReference type="RefSeq" id="WP_160201028.1">
    <property type="nucleotide sequence ID" value="NZ_QXWK01000004.1"/>
</dbReference>
<keyword evidence="2" id="KW-1185">Reference proteome</keyword>
<reference evidence="1 2" key="1">
    <citation type="submission" date="2018-08" db="EMBL/GenBank/DDBJ databases">
        <title>Murine metabolic-syndrome-specific gut microbial biobank.</title>
        <authorList>
            <person name="Liu C."/>
        </authorList>
    </citation>
    <scope>NUCLEOTIDE SEQUENCE [LARGE SCALE GENOMIC DNA]</scope>
    <source>
        <strain evidence="1 2">28</strain>
    </source>
</reference>